<evidence type="ECO:0000313" key="7">
    <source>
        <dbReference type="EMBL" id="HER42983.1"/>
    </source>
</evidence>
<dbReference type="PROSITE" id="PS00198">
    <property type="entry name" value="4FE4S_FER_1"/>
    <property type="match status" value="2"/>
</dbReference>
<gene>
    <name evidence="7" type="ORF">ENO08_00805</name>
</gene>
<dbReference type="EMBL" id="DSEC01000057">
    <property type="protein sequence ID" value="HER42983.1"/>
    <property type="molecule type" value="Genomic_DNA"/>
</dbReference>
<dbReference type="InterPro" id="IPR009051">
    <property type="entry name" value="Helical_ferredxn"/>
</dbReference>
<dbReference type="PROSITE" id="PS51379">
    <property type="entry name" value="4FE4S_FER_2"/>
    <property type="match status" value="1"/>
</dbReference>
<dbReference type="SUPFAM" id="SSF46548">
    <property type="entry name" value="alpha-helical ferredoxin"/>
    <property type="match status" value="1"/>
</dbReference>
<dbReference type="InterPro" id="IPR051460">
    <property type="entry name" value="HdrC_iron-sulfur_subunit"/>
</dbReference>
<evidence type="ECO:0000256" key="2">
    <source>
        <dbReference type="ARBA" id="ARBA00022723"/>
    </source>
</evidence>
<protein>
    <submittedName>
        <fullName evidence="7">4Fe-4S dicluster domain-containing protein</fullName>
    </submittedName>
</protein>
<evidence type="ECO:0000256" key="4">
    <source>
        <dbReference type="ARBA" id="ARBA00023004"/>
    </source>
</evidence>
<keyword evidence="2" id="KW-0479">Metal-binding</keyword>
<evidence type="ECO:0000256" key="1">
    <source>
        <dbReference type="ARBA" id="ARBA00022485"/>
    </source>
</evidence>
<keyword evidence="3" id="KW-0560">Oxidoreductase</keyword>
<feature type="domain" description="4Fe-4S ferredoxin-type" evidence="6">
    <location>
        <begin position="54"/>
        <end position="85"/>
    </location>
</feature>
<evidence type="ECO:0000259" key="6">
    <source>
        <dbReference type="PROSITE" id="PS51379"/>
    </source>
</evidence>
<proteinExistence type="predicted"/>
<dbReference type="Proteomes" id="UP000886069">
    <property type="component" value="Unassembled WGS sequence"/>
</dbReference>
<dbReference type="GO" id="GO:0005886">
    <property type="term" value="C:plasma membrane"/>
    <property type="evidence" value="ECO:0007669"/>
    <property type="project" value="TreeGrafter"/>
</dbReference>
<dbReference type="InterPro" id="IPR017896">
    <property type="entry name" value="4Fe4S_Fe-S-bd"/>
</dbReference>
<dbReference type="Pfam" id="PF13183">
    <property type="entry name" value="Fer4_8"/>
    <property type="match status" value="1"/>
</dbReference>
<comment type="caution">
    <text evidence="7">The sequence shown here is derived from an EMBL/GenBank/DDBJ whole genome shotgun (WGS) entry which is preliminary data.</text>
</comment>
<evidence type="ECO:0000256" key="3">
    <source>
        <dbReference type="ARBA" id="ARBA00023002"/>
    </source>
</evidence>
<dbReference type="InterPro" id="IPR017900">
    <property type="entry name" value="4Fe4S_Fe_S_CS"/>
</dbReference>
<name>A0A7V2ATI4_UNCEI</name>
<keyword evidence="1" id="KW-0004">4Fe-4S</keyword>
<dbReference type="Gene3D" id="1.10.1060.10">
    <property type="entry name" value="Alpha-helical ferredoxin"/>
    <property type="match status" value="1"/>
</dbReference>
<accession>A0A7V2ATI4</accession>
<dbReference type="GO" id="GO:0046872">
    <property type="term" value="F:metal ion binding"/>
    <property type="evidence" value="ECO:0007669"/>
    <property type="project" value="UniProtKB-KW"/>
</dbReference>
<organism evidence="7">
    <name type="scientific">Eiseniibacteriota bacterium</name>
    <dbReference type="NCBI Taxonomy" id="2212470"/>
    <lineage>
        <taxon>Bacteria</taxon>
        <taxon>Candidatus Eiseniibacteriota</taxon>
    </lineage>
</organism>
<sequence length="223" mass="25774">MVDFTRHFFRLRLPFLCIEPVRTAPSRRGKRNMLKKEIVYESALDHDFLDEIYALPGGHEIKKCIQCGTCSGSCPTSYVMDHAPRRIFSLIRAGFRDEVLSSNTIWFCSSCYTCAVRCPKEIKITDVMYALKRLAIKEGKTKGKKSVVLSKNFVKMVDKYGRNHETELMTRYILEADLFNAFKFVPQGWALFSNGRLPLLPHKMKNIDQLRKILKKVDELGEI</sequence>
<evidence type="ECO:0000256" key="5">
    <source>
        <dbReference type="ARBA" id="ARBA00023014"/>
    </source>
</evidence>
<keyword evidence="5" id="KW-0411">Iron-sulfur</keyword>
<reference evidence="7" key="1">
    <citation type="journal article" date="2020" name="mSystems">
        <title>Genome- and Community-Level Interaction Insights into Carbon Utilization and Element Cycling Functions of Hydrothermarchaeota in Hydrothermal Sediment.</title>
        <authorList>
            <person name="Zhou Z."/>
            <person name="Liu Y."/>
            <person name="Xu W."/>
            <person name="Pan J."/>
            <person name="Luo Z.H."/>
            <person name="Li M."/>
        </authorList>
    </citation>
    <scope>NUCLEOTIDE SEQUENCE [LARGE SCALE GENOMIC DNA]</scope>
    <source>
        <strain evidence="7">SpSt-1233</strain>
    </source>
</reference>
<keyword evidence="4" id="KW-0408">Iron</keyword>
<dbReference type="AlphaFoldDB" id="A0A7V2ATI4"/>
<dbReference type="GO" id="GO:0051539">
    <property type="term" value="F:4 iron, 4 sulfur cluster binding"/>
    <property type="evidence" value="ECO:0007669"/>
    <property type="project" value="UniProtKB-KW"/>
</dbReference>
<dbReference type="PANTHER" id="PTHR43255:SF1">
    <property type="entry name" value="IRON-SULFUR-BINDING OXIDOREDUCTASE FADF-RELATED"/>
    <property type="match status" value="1"/>
</dbReference>
<dbReference type="GO" id="GO:0016491">
    <property type="term" value="F:oxidoreductase activity"/>
    <property type="evidence" value="ECO:0007669"/>
    <property type="project" value="UniProtKB-KW"/>
</dbReference>
<dbReference type="PANTHER" id="PTHR43255">
    <property type="entry name" value="IRON-SULFUR-BINDING OXIDOREDUCTASE FADF-RELATED-RELATED"/>
    <property type="match status" value="1"/>
</dbReference>